<dbReference type="Proteomes" id="UP000015101">
    <property type="component" value="Unassembled WGS sequence"/>
</dbReference>
<name>T1FX72_HELRO</name>
<dbReference type="GeneID" id="20213420"/>
<dbReference type="CTD" id="20213420"/>
<dbReference type="HOGENOM" id="CLU_006175_9_1_1"/>
<dbReference type="Pfam" id="PF05699">
    <property type="entry name" value="Dimer_Tnp_hAT"/>
    <property type="match status" value="1"/>
</dbReference>
<dbReference type="EMBL" id="KB095811">
    <property type="protein sequence ID" value="ESO13205.1"/>
    <property type="molecule type" value="Genomic_DNA"/>
</dbReference>
<dbReference type="PANTHER" id="PTHR46289">
    <property type="entry name" value="52 KDA REPRESSOR OF THE INHIBITOR OF THE PROTEIN KINASE-LIKE PROTEIN-RELATED"/>
    <property type="match status" value="1"/>
</dbReference>
<evidence type="ECO:0000259" key="1">
    <source>
        <dbReference type="Pfam" id="PF05699"/>
    </source>
</evidence>
<evidence type="ECO:0000313" key="2">
    <source>
        <dbReference type="EMBL" id="ESO13205.1"/>
    </source>
</evidence>
<dbReference type="STRING" id="6412.T1FX72"/>
<dbReference type="PANTHER" id="PTHR46289:SF14">
    <property type="entry name" value="DUF4371 DOMAIN-CONTAINING PROTEIN"/>
    <property type="match status" value="1"/>
</dbReference>
<dbReference type="InterPro" id="IPR012337">
    <property type="entry name" value="RNaseH-like_sf"/>
</dbReference>
<dbReference type="GO" id="GO:0046983">
    <property type="term" value="F:protein dimerization activity"/>
    <property type="evidence" value="ECO:0007669"/>
    <property type="project" value="InterPro"/>
</dbReference>
<reference evidence="2 4" key="2">
    <citation type="journal article" date="2013" name="Nature">
        <title>Insights into bilaterian evolution from three spiralian genomes.</title>
        <authorList>
            <person name="Simakov O."/>
            <person name="Marletaz F."/>
            <person name="Cho S.J."/>
            <person name="Edsinger-Gonzales E."/>
            <person name="Havlak P."/>
            <person name="Hellsten U."/>
            <person name="Kuo D.H."/>
            <person name="Larsson T."/>
            <person name="Lv J."/>
            <person name="Arendt D."/>
            <person name="Savage R."/>
            <person name="Osoegawa K."/>
            <person name="de Jong P."/>
            <person name="Grimwood J."/>
            <person name="Chapman J.A."/>
            <person name="Shapiro H."/>
            <person name="Aerts A."/>
            <person name="Otillar R.P."/>
            <person name="Terry A.Y."/>
            <person name="Boore J.L."/>
            <person name="Grigoriev I.V."/>
            <person name="Lindberg D.R."/>
            <person name="Seaver E.C."/>
            <person name="Weisblat D.A."/>
            <person name="Putnam N.H."/>
            <person name="Rokhsar D.S."/>
        </authorList>
    </citation>
    <scope>NUCLEOTIDE SEQUENCE</scope>
</reference>
<proteinExistence type="predicted"/>
<dbReference type="SUPFAM" id="SSF53098">
    <property type="entry name" value="Ribonuclease H-like"/>
    <property type="match status" value="1"/>
</dbReference>
<dbReference type="InParanoid" id="T1FX72"/>
<protein>
    <recommendedName>
        <fullName evidence="1">HAT C-terminal dimerisation domain-containing protein</fullName>
    </recommendedName>
</protein>
<dbReference type="OrthoDB" id="10037933at2759"/>
<gene>
    <name evidence="3" type="primary">20213420</name>
    <name evidence="2" type="ORF">HELRODRAFT_62905</name>
</gene>
<reference evidence="4" key="1">
    <citation type="submission" date="2012-12" db="EMBL/GenBank/DDBJ databases">
        <authorList>
            <person name="Hellsten U."/>
            <person name="Grimwood J."/>
            <person name="Chapman J.A."/>
            <person name="Shapiro H."/>
            <person name="Aerts A."/>
            <person name="Otillar R.P."/>
            <person name="Terry A.Y."/>
            <person name="Boore J.L."/>
            <person name="Simakov O."/>
            <person name="Marletaz F."/>
            <person name="Cho S.-J."/>
            <person name="Edsinger-Gonzales E."/>
            <person name="Havlak P."/>
            <person name="Kuo D.-H."/>
            <person name="Larsson T."/>
            <person name="Lv J."/>
            <person name="Arendt D."/>
            <person name="Savage R."/>
            <person name="Osoegawa K."/>
            <person name="de Jong P."/>
            <person name="Lindberg D.R."/>
            <person name="Seaver E.C."/>
            <person name="Weisblat D.A."/>
            <person name="Putnam N.H."/>
            <person name="Grigoriev I.V."/>
            <person name="Rokhsar D.S."/>
        </authorList>
    </citation>
    <scope>NUCLEOTIDE SEQUENCE</scope>
</reference>
<dbReference type="eggNOG" id="ENOG502SGAG">
    <property type="taxonomic scope" value="Eukaryota"/>
</dbReference>
<dbReference type="RefSeq" id="XP_009009925.1">
    <property type="nucleotide sequence ID" value="XM_009011677.1"/>
</dbReference>
<sequence length="98" mass="11254">MNSLPKTAIEALALCNSNLYPTIHSLLSILCTMPVSVATAERSFSTPRRLKTWMRSKMNEERLTGLALMNIHRDIELDIEDIITRFGRKKCRKMTFVL</sequence>
<dbReference type="InterPro" id="IPR052958">
    <property type="entry name" value="IFN-induced_PKR_regulator"/>
</dbReference>
<evidence type="ECO:0000313" key="4">
    <source>
        <dbReference type="Proteomes" id="UP000015101"/>
    </source>
</evidence>
<evidence type="ECO:0000313" key="3">
    <source>
        <dbReference type="EnsemblMetazoa" id="HelroP62905"/>
    </source>
</evidence>
<dbReference type="InterPro" id="IPR008906">
    <property type="entry name" value="HATC_C_dom"/>
</dbReference>
<organism evidence="3 4">
    <name type="scientific">Helobdella robusta</name>
    <name type="common">Californian leech</name>
    <dbReference type="NCBI Taxonomy" id="6412"/>
    <lineage>
        <taxon>Eukaryota</taxon>
        <taxon>Metazoa</taxon>
        <taxon>Spiralia</taxon>
        <taxon>Lophotrochozoa</taxon>
        <taxon>Annelida</taxon>
        <taxon>Clitellata</taxon>
        <taxon>Hirudinea</taxon>
        <taxon>Rhynchobdellida</taxon>
        <taxon>Glossiphoniidae</taxon>
        <taxon>Helobdella</taxon>
    </lineage>
</organism>
<accession>T1FX72</accession>
<dbReference type="KEGG" id="hro:HELRODRAFT_62905"/>
<dbReference type="AlphaFoldDB" id="T1FX72"/>
<keyword evidence="4" id="KW-1185">Reference proteome</keyword>
<dbReference type="OMA" id="IHNILMF"/>
<feature type="domain" description="HAT C-terminal dimerisation" evidence="1">
    <location>
        <begin position="15"/>
        <end position="74"/>
    </location>
</feature>
<dbReference type="EnsemblMetazoa" id="HelroT62905">
    <property type="protein sequence ID" value="HelroP62905"/>
    <property type="gene ID" value="HelroG62905"/>
</dbReference>
<dbReference type="EMBL" id="AMQM01000388">
    <property type="status" value="NOT_ANNOTATED_CDS"/>
    <property type="molecule type" value="Genomic_DNA"/>
</dbReference>
<reference evidence="3" key="3">
    <citation type="submission" date="2015-06" db="UniProtKB">
        <authorList>
            <consortium name="EnsemblMetazoa"/>
        </authorList>
    </citation>
    <scope>IDENTIFICATION</scope>
</reference>